<feature type="compositionally biased region" description="Acidic residues" evidence="1">
    <location>
        <begin position="245"/>
        <end position="259"/>
    </location>
</feature>
<feature type="region of interest" description="Disordered" evidence="1">
    <location>
        <begin position="109"/>
        <end position="133"/>
    </location>
</feature>
<feature type="compositionally biased region" description="Low complexity" evidence="1">
    <location>
        <begin position="666"/>
        <end position="685"/>
    </location>
</feature>
<dbReference type="Pfam" id="PF00855">
    <property type="entry name" value="PWWP"/>
    <property type="match status" value="1"/>
</dbReference>
<dbReference type="PANTHER" id="PTHR42851:SF19">
    <property type="entry name" value="PWWP DOMAIN-CONTAINING PROTEIN 2-RELATED"/>
    <property type="match status" value="1"/>
</dbReference>
<feature type="compositionally biased region" description="Basic residues" evidence="1">
    <location>
        <begin position="556"/>
        <end position="572"/>
    </location>
</feature>
<keyword evidence="4" id="KW-1185">Reference proteome</keyword>
<dbReference type="CDD" id="cd05162">
    <property type="entry name" value="PWWP"/>
    <property type="match status" value="1"/>
</dbReference>
<protein>
    <recommendedName>
        <fullName evidence="2">PWWP domain-containing protein</fullName>
    </recommendedName>
</protein>
<feature type="compositionally biased region" description="Polar residues" evidence="1">
    <location>
        <begin position="624"/>
        <end position="649"/>
    </location>
</feature>
<feature type="region of interest" description="Disordered" evidence="1">
    <location>
        <begin position="624"/>
        <end position="758"/>
    </location>
</feature>
<dbReference type="SMART" id="SM00293">
    <property type="entry name" value="PWWP"/>
    <property type="match status" value="1"/>
</dbReference>
<feature type="domain" description="PWWP" evidence="2">
    <location>
        <begin position="271"/>
        <end position="332"/>
    </location>
</feature>
<dbReference type="AlphaFoldDB" id="A0A6D2JXA0"/>
<dbReference type="SUPFAM" id="SSF63748">
    <property type="entry name" value="Tudor/PWWP/MBT"/>
    <property type="match status" value="1"/>
</dbReference>
<dbReference type="InterPro" id="IPR053063">
    <property type="entry name" value="PWWP_domain_containing_PDP"/>
</dbReference>
<dbReference type="PANTHER" id="PTHR42851">
    <property type="entry name" value="ALDOLASE-RELATED"/>
    <property type="match status" value="1"/>
</dbReference>
<dbReference type="PROSITE" id="PS50812">
    <property type="entry name" value="PWWP"/>
    <property type="match status" value="1"/>
</dbReference>
<gene>
    <name evidence="3" type="ORF">MERR_LOCUS31653</name>
</gene>
<feature type="compositionally biased region" description="Basic and acidic residues" evidence="1">
    <location>
        <begin position="723"/>
        <end position="758"/>
    </location>
</feature>
<evidence type="ECO:0000259" key="2">
    <source>
        <dbReference type="PROSITE" id="PS50812"/>
    </source>
</evidence>
<comment type="caution">
    <text evidence="3">The sequence shown here is derived from an EMBL/GenBank/DDBJ whole genome shotgun (WGS) entry which is preliminary data.</text>
</comment>
<dbReference type="EMBL" id="CACVBM020001298">
    <property type="protein sequence ID" value="CAA7044418.1"/>
    <property type="molecule type" value="Genomic_DNA"/>
</dbReference>
<dbReference type="InterPro" id="IPR000313">
    <property type="entry name" value="PWWP_dom"/>
</dbReference>
<name>A0A6D2JXA0_9BRAS</name>
<reference evidence="3" key="1">
    <citation type="submission" date="2020-01" db="EMBL/GenBank/DDBJ databases">
        <authorList>
            <person name="Mishra B."/>
        </authorList>
    </citation>
    <scope>NUCLEOTIDE SEQUENCE [LARGE SCALE GENOMIC DNA]</scope>
</reference>
<dbReference type="OrthoDB" id="62853at2759"/>
<feature type="compositionally biased region" description="Basic and acidic residues" evidence="1">
    <location>
        <begin position="109"/>
        <end position="118"/>
    </location>
</feature>
<feature type="compositionally biased region" description="Basic and acidic residues" evidence="1">
    <location>
        <begin position="542"/>
        <end position="555"/>
    </location>
</feature>
<evidence type="ECO:0000313" key="3">
    <source>
        <dbReference type="EMBL" id="CAA7044418.1"/>
    </source>
</evidence>
<dbReference type="Gene3D" id="2.30.30.140">
    <property type="match status" value="1"/>
</dbReference>
<evidence type="ECO:0000256" key="1">
    <source>
        <dbReference type="SAM" id="MobiDB-lite"/>
    </source>
</evidence>
<sequence length="758" mass="83510">MNKLSATWTLLVTKRVAQKEKPVSFWFDLTFSFSFNKETTSRRRETAVFSTATVRVLFWYSFMSTESELIQSSSDAVGGSNASRIEVGNDQMSETLADPLSLGSQAEKIEAKHDRDEQEGCGSLASAGDHGMEKVNGFTDLEKQTESVNGELDLGIRTQTVDAETNESEKKVPVDSEDVLMIEDETKLCEKDSDGIQTDLLVEKEADDANLSDSKGSGVKLDSEDLGEDRKSDGSGTRGRKVENFDVDESSDESVSDDDLAPVTTKVKFSHSDLVWAKVRSHPWWPGQVFDASAATDKAKKYSKKGSFLITYFGDCSFAWNDASRIKPFRQHFSQLAKQSSLPDFVDAIDFALEEVSRRIEFGLACPCISEDVYQKIKTQTVINPGILEDSSRLHGGDEVSSAVSFEPVNLVQYVKGLASHPNNGATDELQFVSHRAQLLAFNRWKGFSELPEFETLQGSVESAPKIAPAEEKESLVEVKVSVPKPKKPDQVYTKRRKTENQDDCKHEAVFEYEDATVLKRKEKTLAEFIAEKRLSKRNGKRSRESSSIKPESEKKRKVVSPKLPKSTKKIKPNLQTKDPGSPKSLKNDRKHSLSAGDKITPKKARESFGIGASILKAANQMHCSTPTGLIPCGNSTSKKAAKNNGSGNSLQKKSKAKALSEREISPSPSETHSSPHSTSAAKTSNGKPSPISVDHQQSGAHEEVVKETPNTGLVEDSMLKNVDLKDSCEEQMVNEDRNEDGSKITIEDSNLTEEKVA</sequence>
<feature type="region of interest" description="Disordered" evidence="1">
    <location>
        <begin position="536"/>
        <end position="605"/>
    </location>
</feature>
<feature type="region of interest" description="Disordered" evidence="1">
    <location>
        <begin position="207"/>
        <end position="259"/>
    </location>
</feature>
<evidence type="ECO:0000313" key="4">
    <source>
        <dbReference type="Proteomes" id="UP000467841"/>
    </source>
</evidence>
<organism evidence="3 4">
    <name type="scientific">Microthlaspi erraticum</name>
    <dbReference type="NCBI Taxonomy" id="1685480"/>
    <lineage>
        <taxon>Eukaryota</taxon>
        <taxon>Viridiplantae</taxon>
        <taxon>Streptophyta</taxon>
        <taxon>Embryophyta</taxon>
        <taxon>Tracheophyta</taxon>
        <taxon>Spermatophyta</taxon>
        <taxon>Magnoliopsida</taxon>
        <taxon>eudicotyledons</taxon>
        <taxon>Gunneridae</taxon>
        <taxon>Pentapetalae</taxon>
        <taxon>rosids</taxon>
        <taxon>malvids</taxon>
        <taxon>Brassicales</taxon>
        <taxon>Brassicaceae</taxon>
        <taxon>Coluteocarpeae</taxon>
        <taxon>Microthlaspi</taxon>
    </lineage>
</organism>
<accession>A0A6D2JXA0</accession>
<proteinExistence type="predicted"/>
<dbReference type="Proteomes" id="UP000467841">
    <property type="component" value="Unassembled WGS sequence"/>
</dbReference>